<dbReference type="InterPro" id="IPR039868">
    <property type="entry name" value="ARMD3-like"/>
</dbReference>
<evidence type="ECO:0000256" key="8">
    <source>
        <dbReference type="ARBA" id="ARBA00022989"/>
    </source>
</evidence>
<dbReference type="GO" id="GO:0016020">
    <property type="term" value="C:membrane"/>
    <property type="evidence" value="ECO:0007669"/>
    <property type="project" value="UniProtKB-SubCell"/>
</dbReference>
<dbReference type="SMART" id="SM01158">
    <property type="entry name" value="DUF1741"/>
    <property type="match status" value="1"/>
</dbReference>
<evidence type="ECO:0000256" key="10">
    <source>
        <dbReference type="ARBA" id="ARBA00023242"/>
    </source>
</evidence>
<dbReference type="InterPro" id="IPR043164">
    <property type="entry name" value="Ribosomal_uL10-like_insert_sf"/>
</dbReference>
<dbReference type="InterPro" id="IPR013636">
    <property type="entry name" value="ARMH3_C"/>
</dbReference>
<evidence type="ECO:0000256" key="11">
    <source>
        <dbReference type="PROSITE-ProRule" id="PRU00376"/>
    </source>
</evidence>
<proteinExistence type="inferred from homology"/>
<evidence type="ECO:0000256" key="2">
    <source>
        <dbReference type="ARBA" id="ARBA00004370"/>
    </source>
</evidence>
<dbReference type="FunFam" id="3.90.105.20:FF:000003">
    <property type="entry name" value="Ribosome assembly factor mrt4"/>
    <property type="match status" value="1"/>
</dbReference>
<dbReference type="Proteomes" id="UP000719412">
    <property type="component" value="Unassembled WGS sequence"/>
</dbReference>
<name>A0A8J6L8E4_TENMO</name>
<comment type="caution">
    <text evidence="14">The sequence shown here is derived from an EMBL/GenBank/DDBJ whole genome shotgun (WGS) entry which is preliminary data.</text>
</comment>
<dbReference type="Gene3D" id="3.90.105.20">
    <property type="match status" value="1"/>
</dbReference>
<keyword evidence="15" id="KW-1185">Reference proteome</keyword>
<organism evidence="14 15">
    <name type="scientific">Tenebrio molitor</name>
    <name type="common">Yellow mealworm beetle</name>
    <dbReference type="NCBI Taxonomy" id="7067"/>
    <lineage>
        <taxon>Eukaryota</taxon>
        <taxon>Metazoa</taxon>
        <taxon>Ecdysozoa</taxon>
        <taxon>Arthropoda</taxon>
        <taxon>Hexapoda</taxon>
        <taxon>Insecta</taxon>
        <taxon>Pterygota</taxon>
        <taxon>Neoptera</taxon>
        <taxon>Endopterygota</taxon>
        <taxon>Coleoptera</taxon>
        <taxon>Polyphaga</taxon>
        <taxon>Cucujiformia</taxon>
        <taxon>Tenebrionidae</taxon>
        <taxon>Tenebrio</taxon>
    </lineage>
</organism>
<feature type="compositionally biased region" description="Basic and acidic residues" evidence="12">
    <location>
        <begin position="1128"/>
        <end position="1149"/>
    </location>
</feature>
<protein>
    <recommendedName>
        <fullName evidence="13">YEATS domain-containing protein</fullName>
    </recommendedName>
</protein>
<dbReference type="InterPro" id="IPR055129">
    <property type="entry name" value="YEATS_dom"/>
</dbReference>
<gene>
    <name evidence="14" type="ORF">GEV33_009313</name>
</gene>
<keyword evidence="8" id="KW-1133">Transmembrane helix</keyword>
<dbReference type="EMBL" id="JABDTM020025240">
    <property type="protein sequence ID" value="KAH0813474.1"/>
    <property type="molecule type" value="Genomic_DNA"/>
</dbReference>
<evidence type="ECO:0000256" key="6">
    <source>
        <dbReference type="ARBA" id="ARBA00022490"/>
    </source>
</evidence>
<dbReference type="CDD" id="cd05796">
    <property type="entry name" value="Ribosomal_P0_like"/>
    <property type="match status" value="1"/>
</dbReference>
<comment type="subcellular location">
    <subcellularLocation>
        <location evidence="3">Cytoplasm</location>
    </subcellularLocation>
    <subcellularLocation>
        <location evidence="2">Membrane</location>
    </subcellularLocation>
    <subcellularLocation>
        <location evidence="4">Nucleus</location>
        <location evidence="4">Nucleolus</location>
    </subcellularLocation>
</comment>
<dbReference type="Gene3D" id="3.30.70.1730">
    <property type="match status" value="1"/>
</dbReference>
<keyword evidence="6" id="KW-0963">Cytoplasm</keyword>
<comment type="similarity">
    <text evidence="5">Belongs to the universal ribosomal protein uL10 family.</text>
</comment>
<dbReference type="Pfam" id="PF00466">
    <property type="entry name" value="Ribosomal_L10"/>
    <property type="match status" value="1"/>
</dbReference>
<sequence>MKEVRDEWKPSRFFFGKNKVIGVGLGRNKEEEVADDLHKLSKCLKGQCALLFTDCDKSEVVEWFDNYSFEDFARSGCTVDQTISLPEGPLKQFAHSIEPYLRQLGMPTKLDRGVVTLIKDYEVCKSGSVLTPEQAKILELLGHRLATFKLDLRAAWIKGVGFERLDGKSDDLDENMDEGENLPISNSQFWDEFFLLKPKTVYIDNEIQKMSQEQLFLAKSNLNLLVNSCIDTLNDQNYIRVVKSSEIDSDIFLIGFENSEEKVRVLLSTCQGFLEGDVPHILKCLSLKLLLILTTRMENINQNTLVEHVMNTSLFECLLKLVCHAQTRQVHGYDVVLLLTLLVNYRKYDAANPYVVKLSILDDELALNGYGQVITSSLCEFCNQFNRELIENQHTSWLSSLTTMVGNIFISEEGVLRTQQMRANNAYLLAFYEAIHLNRNFITTLAHTQIDGSSPPSPINTLSAGSSPADMTTINVNSQPSNLLVIFFQYCSIVMQDTKSEAGLNTVKLCFLILCCITEDQYANSLMHDVGLAFKVCLHKLPMRHRKVSPDQTTSSQPLVCSLLDLLVEFFLSHMMKKFPIELYVLCISVLQRILCYQKRCRIRLNYVWKNLWTALLLVLRFLLQHENYLAKKMNIIDLSMKIVNIFNFFITYGDTFLPTPGSYDELYYELIRMHQIFDNIYSMGLRYSTAEGEYKDDALKLNNSLINVRAIIKHFSPKIEQWLISANLSTPTEQQILDVVKKNYDSLTLKLQDSLDQYDRYSEKPEHVTFFTHLIKNIVSDTCVVKEPPYSVKESGYAGFNLPIDIYLRNNNEPKKIRFNYDLHLQPVGPTIVKTQKEKYTFNSLTDDFKIKLLKGGGMIWSSSSIQDVNDSRTSLDDKNQMTNKPKLAGCDVIKKQKIKLGEPCRDFQELFGSPINMSSKSSEQKLQIPKQETKGVEKSRTKHSPHKDSHKDKEKSKDKTDSEKKNKDEKKQKDKSRDRERSKDKTIKKEKSPRPKSPSPKRSPKRSVSPRFSGPPVMKHKESKQHDKEKRDKSGDKPKKEKRSKEHKENKHGEEQKPLVSEEHKDSKVRIESKKDVNKVKMESSVSPPPKIVEKKEKSSKEKSSKEPSKDDKYSEKYKHKKRDKEKREKKEEKPYKSEKKVEKVQTEPKPNLFKMEPQVKKEKMYVNPVIPAIDDDSSNSSTSSSSLSLVERQPEKKSKSEVIKTKEEKNQKLKKEKGYQDNTIKCKRKSSSVDPEEPTEKVHKAQGINNNSDGEQEAQGKTTVLPTAQEEEEDYFGLLRDLQHKIMGLKDNSDLQKVVKLIAETGRYEVSAHTFDFDLCLLDRSTVQQLQEFFASET</sequence>
<evidence type="ECO:0000256" key="7">
    <source>
        <dbReference type="ARBA" id="ARBA00022692"/>
    </source>
</evidence>
<comment type="function">
    <text evidence="1">Component of the ribosome assembly machinery. Nuclear paralog of the ribosomal protein P0, it binds pre-60S subunits at an early stage of assembly in the nucleolus, and is replaced by P0 in cytoplasmic pre-60S subunits and mature 80S ribosomes.</text>
</comment>
<keyword evidence="7" id="KW-0812">Transmembrane</keyword>
<keyword evidence="10 11" id="KW-0539">Nucleus</keyword>
<reference evidence="14" key="1">
    <citation type="journal article" date="2020" name="J Insects Food Feed">
        <title>The yellow mealworm (Tenebrio molitor) genome: a resource for the emerging insects as food and feed industry.</title>
        <authorList>
            <person name="Eriksson T."/>
            <person name="Andere A."/>
            <person name="Kelstrup H."/>
            <person name="Emery V."/>
            <person name="Picard C."/>
        </authorList>
    </citation>
    <scope>NUCLEOTIDE SEQUENCE</scope>
    <source>
        <strain evidence="14">Stoneville</strain>
        <tissue evidence="14">Whole head</tissue>
    </source>
</reference>
<evidence type="ECO:0000256" key="4">
    <source>
        <dbReference type="ARBA" id="ARBA00004604"/>
    </source>
</evidence>
<feature type="compositionally biased region" description="Basic and acidic residues" evidence="12">
    <location>
        <begin position="1195"/>
        <end position="1222"/>
    </location>
</feature>
<feature type="compositionally biased region" description="Basic and acidic residues" evidence="12">
    <location>
        <begin position="948"/>
        <end position="995"/>
    </location>
</feature>
<evidence type="ECO:0000256" key="5">
    <source>
        <dbReference type="ARBA" id="ARBA00008889"/>
    </source>
</evidence>
<dbReference type="InterPro" id="IPR033867">
    <property type="entry name" value="Mrt4"/>
</dbReference>
<dbReference type="PROSITE" id="PS51037">
    <property type="entry name" value="YEATS"/>
    <property type="match status" value="1"/>
</dbReference>
<feature type="region of interest" description="Disordered" evidence="12">
    <location>
        <begin position="915"/>
        <end position="1271"/>
    </location>
</feature>
<dbReference type="InterPro" id="IPR043141">
    <property type="entry name" value="Ribosomal_uL10-like_sf"/>
</dbReference>
<dbReference type="Pfam" id="PF08427">
    <property type="entry name" value="ARMH3_C"/>
    <property type="match status" value="1"/>
</dbReference>
<dbReference type="GO" id="GO:0000027">
    <property type="term" value="P:ribosomal large subunit assembly"/>
    <property type="evidence" value="ECO:0007669"/>
    <property type="project" value="InterPro"/>
</dbReference>
<dbReference type="Gene3D" id="1.20.1270.290">
    <property type="match status" value="1"/>
</dbReference>
<dbReference type="Gene3D" id="2.60.40.1970">
    <property type="entry name" value="YEATS domain"/>
    <property type="match status" value="1"/>
</dbReference>
<dbReference type="PANTHER" id="PTHR13608">
    <property type="entry name" value="ARMADILLO-LIKE HELICAL DOMAIN-CONTAINING PROTEIN 3"/>
    <property type="match status" value="1"/>
</dbReference>
<feature type="compositionally biased region" description="Basic and acidic residues" evidence="12">
    <location>
        <begin position="1094"/>
        <end position="1119"/>
    </location>
</feature>
<dbReference type="InterPro" id="IPR040637">
    <property type="entry name" value="Ribosomal_uL10-like_insert"/>
</dbReference>
<dbReference type="GO" id="GO:0005730">
    <property type="term" value="C:nucleolus"/>
    <property type="evidence" value="ECO:0007669"/>
    <property type="project" value="UniProtKB-SubCell"/>
</dbReference>
<evidence type="ECO:0000313" key="15">
    <source>
        <dbReference type="Proteomes" id="UP000719412"/>
    </source>
</evidence>
<feature type="compositionally biased region" description="Basic and acidic residues" evidence="12">
    <location>
        <begin position="1026"/>
        <end position="1084"/>
    </location>
</feature>
<evidence type="ECO:0000259" key="13">
    <source>
        <dbReference type="PROSITE" id="PS51037"/>
    </source>
</evidence>
<dbReference type="InterPro" id="IPR040930">
    <property type="entry name" value="AF-9_AHD"/>
</dbReference>
<dbReference type="GO" id="GO:0005829">
    <property type="term" value="C:cytosol"/>
    <property type="evidence" value="ECO:0007669"/>
    <property type="project" value="TreeGrafter"/>
</dbReference>
<evidence type="ECO:0000256" key="1">
    <source>
        <dbReference type="ARBA" id="ARBA00004046"/>
    </source>
</evidence>
<keyword evidence="9" id="KW-0472">Membrane</keyword>
<evidence type="ECO:0000256" key="12">
    <source>
        <dbReference type="SAM" id="MobiDB-lite"/>
    </source>
</evidence>
<dbReference type="PANTHER" id="PTHR13608:SF3">
    <property type="entry name" value="ARMADILLO-LIKE HELICAL DOMAIN-CONTAINING PROTEIN 3"/>
    <property type="match status" value="1"/>
</dbReference>
<evidence type="ECO:0000256" key="9">
    <source>
        <dbReference type="ARBA" id="ARBA00023136"/>
    </source>
</evidence>
<dbReference type="InterPro" id="IPR038704">
    <property type="entry name" value="YEAST_sf"/>
</dbReference>
<feature type="domain" description="YEATS" evidence="13">
    <location>
        <begin position="701"/>
        <end position="857"/>
    </location>
</feature>
<dbReference type="Pfam" id="PF17777">
    <property type="entry name" value="RL10P_insert"/>
    <property type="match status" value="1"/>
</dbReference>
<evidence type="ECO:0000313" key="14">
    <source>
        <dbReference type="EMBL" id="KAH0813474.1"/>
    </source>
</evidence>
<dbReference type="InterPro" id="IPR001790">
    <property type="entry name" value="Ribosomal_uL10"/>
</dbReference>
<evidence type="ECO:0000256" key="3">
    <source>
        <dbReference type="ARBA" id="ARBA00004496"/>
    </source>
</evidence>
<feature type="compositionally biased region" description="Polar residues" evidence="12">
    <location>
        <begin position="917"/>
        <end position="927"/>
    </location>
</feature>
<feature type="compositionally biased region" description="Polar residues" evidence="12">
    <location>
        <begin position="1250"/>
        <end position="1269"/>
    </location>
</feature>
<reference evidence="14" key="2">
    <citation type="submission" date="2021-08" db="EMBL/GenBank/DDBJ databases">
        <authorList>
            <person name="Eriksson T."/>
        </authorList>
    </citation>
    <scope>NUCLEOTIDE SEQUENCE</scope>
    <source>
        <strain evidence="14">Stoneville</strain>
        <tissue evidence="14">Whole head</tissue>
    </source>
</reference>
<accession>A0A8J6L8E4</accession>
<dbReference type="Pfam" id="PF17793">
    <property type="entry name" value="AHD"/>
    <property type="match status" value="1"/>
</dbReference>
<feature type="compositionally biased region" description="Low complexity" evidence="12">
    <location>
        <begin position="1181"/>
        <end position="1191"/>
    </location>
</feature>